<feature type="domain" description="Helicase-associated" evidence="1">
    <location>
        <begin position="406"/>
        <end position="466"/>
    </location>
</feature>
<dbReference type="AlphaFoldDB" id="A0A917P803"/>
<dbReference type="GO" id="GO:0003677">
    <property type="term" value="F:DNA binding"/>
    <property type="evidence" value="ECO:0007669"/>
    <property type="project" value="UniProtKB-KW"/>
</dbReference>
<dbReference type="InterPro" id="IPR005114">
    <property type="entry name" value="Helicase_assoc"/>
</dbReference>
<evidence type="ECO:0000313" key="2">
    <source>
        <dbReference type="EMBL" id="GGJ66149.1"/>
    </source>
</evidence>
<sequence length="688" mass="77646">MGLQEHELGAWCAPGGAAPVQGETTWSFLHRVAVCYGLEVGELLAWGWWQWVNPVAQSRGRRPDGDVLLNVTAQAQVAAWAGFPVMHLARALPSWTAGPASFGERARADRGWARWRVGAQAWGPVSFGCRLCAARRSGRVQRVWRYGQRWDRVCARHGRWLLDVGDGHDLEYLDVGGCRELAAAQARWPRVARRAVRAGAELGDVFAVARAVVCGWWQQEAFWQREQVWGQRLERVTLDTSRKNEAASEWPAAWWRLVARDAVVFPEVVVVAAALVDPALRLLVTDERPLVRRSRHHGRFVTALGSRLERGWLGEVERPERPSALQAWMRGLARELRSPSLACSTHSGMWWVQAAHQPVEVGAGLRLLATTPPVAVRRHVGAAGWRAELCVPRRVGQGAGLKAVSEERFGEGLGHARGYVARHGHLAVPHADAPQDGFDLGRWLANLRAASAGLPPEHVRMLAELDVWWNPPWPISWQRAWHRARAHTLAHGPLSGGDNLAGLPRWLERWLRRQIADYSQLAAEQQQLLDQLGLTPAEIDRFHAWPARRRSVMHGLEAARAYTARHGHLAVSQPTTHDGFALGKWLNQVRHRQRAATPPTRLGRQLTALDTWWNPPWTLDWQRYYWAARHHLHGLPDGVVWWPGRPDEDQTRQWLHEQQASWQHLHDRQRELIRSLAADTSGTGRRGL</sequence>
<accession>A0A917P803</accession>
<name>A0A917P803_9ACTN</name>
<feature type="domain" description="Helicase-associated" evidence="1">
    <location>
        <begin position="554"/>
        <end position="610"/>
    </location>
</feature>
<evidence type="ECO:0000259" key="1">
    <source>
        <dbReference type="Pfam" id="PF03457"/>
    </source>
</evidence>
<dbReference type="PANTHER" id="PTHR33418:SF1">
    <property type="entry name" value="HELICASE-ASSOCIATED DOMAIN-CONTAINING PROTEIN"/>
    <property type="match status" value="1"/>
</dbReference>
<evidence type="ECO:0000313" key="3">
    <source>
        <dbReference type="Proteomes" id="UP000625682"/>
    </source>
</evidence>
<keyword evidence="3" id="KW-1185">Reference proteome</keyword>
<keyword evidence="2" id="KW-0238">DNA-binding</keyword>
<gene>
    <name evidence="2" type="ORF">GCM10012282_74040</name>
</gene>
<reference evidence="2" key="1">
    <citation type="journal article" date="2014" name="Int. J. Syst. Evol. Microbiol.">
        <title>Complete genome sequence of Corynebacterium casei LMG S-19264T (=DSM 44701T), isolated from a smear-ripened cheese.</title>
        <authorList>
            <consortium name="US DOE Joint Genome Institute (JGI-PGF)"/>
            <person name="Walter F."/>
            <person name="Albersmeier A."/>
            <person name="Kalinowski J."/>
            <person name="Ruckert C."/>
        </authorList>
    </citation>
    <scope>NUCLEOTIDE SEQUENCE</scope>
    <source>
        <strain evidence="2">CGMCC 4.7272</strain>
    </source>
</reference>
<dbReference type="EMBL" id="BMMU01000042">
    <property type="protein sequence ID" value="GGJ66149.1"/>
    <property type="molecule type" value="Genomic_DNA"/>
</dbReference>
<dbReference type="RefSeq" id="WP_189151796.1">
    <property type="nucleotide sequence ID" value="NZ_BAABER010000037.1"/>
</dbReference>
<organism evidence="2 3">
    <name type="scientific">Streptomyces lacrimifluminis</name>
    <dbReference type="NCBI Taxonomy" id="1500077"/>
    <lineage>
        <taxon>Bacteria</taxon>
        <taxon>Bacillati</taxon>
        <taxon>Actinomycetota</taxon>
        <taxon>Actinomycetes</taxon>
        <taxon>Kitasatosporales</taxon>
        <taxon>Streptomycetaceae</taxon>
        <taxon>Streptomyces</taxon>
    </lineage>
</organism>
<proteinExistence type="predicted"/>
<protein>
    <submittedName>
        <fullName evidence="2">DNA-binding protein</fullName>
    </submittedName>
</protein>
<comment type="caution">
    <text evidence="2">The sequence shown here is derived from an EMBL/GenBank/DDBJ whole genome shotgun (WGS) entry which is preliminary data.</text>
</comment>
<dbReference type="PANTHER" id="PTHR33418">
    <property type="entry name" value="HELICASE-ASSOCIATED"/>
    <property type="match status" value="1"/>
</dbReference>
<dbReference type="Proteomes" id="UP000625682">
    <property type="component" value="Unassembled WGS sequence"/>
</dbReference>
<reference evidence="2" key="2">
    <citation type="submission" date="2020-09" db="EMBL/GenBank/DDBJ databases">
        <authorList>
            <person name="Sun Q."/>
            <person name="Zhou Y."/>
        </authorList>
    </citation>
    <scope>NUCLEOTIDE SEQUENCE</scope>
    <source>
        <strain evidence="2">CGMCC 4.7272</strain>
    </source>
</reference>
<dbReference type="Pfam" id="PF03457">
    <property type="entry name" value="HA"/>
    <property type="match status" value="2"/>
</dbReference>